<comment type="caution">
    <text evidence="2">The sequence shown here is derived from an EMBL/GenBank/DDBJ whole genome shotgun (WGS) entry which is preliminary data.</text>
</comment>
<dbReference type="Proteomes" id="UP001218788">
    <property type="component" value="Unassembled WGS sequence"/>
</dbReference>
<dbReference type="InterPro" id="IPR045584">
    <property type="entry name" value="Pilin-like"/>
</dbReference>
<protein>
    <submittedName>
        <fullName evidence="2">Type II secretion system protein</fullName>
    </submittedName>
</protein>
<dbReference type="EMBL" id="JAQQXP010000005">
    <property type="protein sequence ID" value="MDC8833009.1"/>
    <property type="molecule type" value="Genomic_DNA"/>
</dbReference>
<reference evidence="2 3" key="1">
    <citation type="submission" date="2022-10" db="EMBL/GenBank/DDBJ databases">
        <title>Alteromonas sp. chi3 Genome sequencing.</title>
        <authorList>
            <person name="Park S."/>
        </authorList>
    </citation>
    <scope>NUCLEOTIDE SEQUENCE [LARGE SCALE GENOMIC DNA]</scope>
    <source>
        <strain evidence="3">chi3</strain>
    </source>
</reference>
<dbReference type="RefSeq" id="WP_273642927.1">
    <property type="nucleotide sequence ID" value="NZ_JAQQXP010000005.1"/>
</dbReference>
<gene>
    <name evidence="2" type="ORF">OIK42_19820</name>
</gene>
<name>A0ABT5L7J5_9ALTE</name>
<keyword evidence="3" id="KW-1185">Reference proteome</keyword>
<keyword evidence="1" id="KW-0812">Transmembrane</keyword>
<sequence length="190" mass="21286">MRNRNGFTLIELLVVLVITSLTTALLLSGLSTTWQNFARLSSRNLVFNQAQLPKSWFIESVRGVLLSHPDTATFAGTSDKIDMVTFLHPASRPASPQQLSWELRGDNGTWSLGISEPTNQYSEVLTFTEAVHFEYLVERQWQDTFIPSNGKLPLAIRIQGNNATYILATVSRPLRADIPTELPVFGAYEF</sequence>
<feature type="transmembrane region" description="Helical" evidence="1">
    <location>
        <begin position="12"/>
        <end position="34"/>
    </location>
</feature>
<proteinExistence type="predicted"/>
<dbReference type="Pfam" id="PF07963">
    <property type="entry name" value="N_methyl"/>
    <property type="match status" value="1"/>
</dbReference>
<keyword evidence="1" id="KW-1133">Transmembrane helix</keyword>
<dbReference type="InterPro" id="IPR012902">
    <property type="entry name" value="N_methyl_site"/>
</dbReference>
<organism evidence="2 3">
    <name type="scientific">Alteromonas gilva</name>
    <dbReference type="NCBI Taxonomy" id="2987522"/>
    <lineage>
        <taxon>Bacteria</taxon>
        <taxon>Pseudomonadati</taxon>
        <taxon>Pseudomonadota</taxon>
        <taxon>Gammaproteobacteria</taxon>
        <taxon>Alteromonadales</taxon>
        <taxon>Alteromonadaceae</taxon>
        <taxon>Alteromonas/Salinimonas group</taxon>
        <taxon>Alteromonas</taxon>
    </lineage>
</organism>
<evidence type="ECO:0000313" key="2">
    <source>
        <dbReference type="EMBL" id="MDC8833009.1"/>
    </source>
</evidence>
<dbReference type="SUPFAM" id="SSF54523">
    <property type="entry name" value="Pili subunits"/>
    <property type="match status" value="1"/>
</dbReference>
<keyword evidence="1" id="KW-0472">Membrane</keyword>
<dbReference type="NCBIfam" id="TIGR02532">
    <property type="entry name" value="IV_pilin_GFxxxE"/>
    <property type="match status" value="1"/>
</dbReference>
<evidence type="ECO:0000256" key="1">
    <source>
        <dbReference type="SAM" id="Phobius"/>
    </source>
</evidence>
<evidence type="ECO:0000313" key="3">
    <source>
        <dbReference type="Proteomes" id="UP001218788"/>
    </source>
</evidence>
<accession>A0ABT5L7J5</accession>